<dbReference type="Pfam" id="PF00353">
    <property type="entry name" value="HemolysinCabind"/>
    <property type="match status" value="2"/>
</dbReference>
<evidence type="ECO:0000313" key="4">
    <source>
        <dbReference type="Proteomes" id="UP000599312"/>
    </source>
</evidence>
<sequence>MAKDYKELASFMRAHKSDPLALAKIMTSWAWASLLPGGGAGAEPVNAKNVVKVMSASCGWRDILMDSLFEGIGIQHRRVNFYDVPFQTNHTATELFINGKWMFFDSTYGVYLTRKGSSVPLSMEEARTLWPDVVIQQSNLKGWQGTFVDPKQINAKSYSPAQDTFGYAPKSYYQADGVITGEFYSLYFGNRATYMDGHNETAIGGGDRSWNIVRDTSGTKSWSKSTTFIDLQGRLDAQHVVMDDKSQIFTHWDLDNNYSWSVKKTIIAENSRIQSAHTTYDDGSKLALYYDVKLLDVWDSVLDHYSVNGKQDYKIITYDDGKRLEIDFDASQLYSWSKYEDWYDSAGQVISTTITFDDGHVKFFDWSVARKIVVTAGSNSVVGTSGDDALFGSSGDDFLDGGAGMDRMEGGAGNDTYYVDDTNDIVIEKENGGNDTVVASTDYALPRNVENLVLTGDAIYGTGQELDNWVVGNARNNVLSGGAGNDRLVGMDGDDLLSGGTGRDTLEGGLGADTLYGGPDADVFLWRSLAEIGTTLKSSDFVKDFSREQGDVLNFRLIDADETRAGNQNFTFIGDQAFSAPGQIRYAFSGKDTILYFNVDNDPSAEAVLRIAGKQVPDASWFVL</sequence>
<comment type="subcellular location">
    <subcellularLocation>
        <location evidence="1">Secreted</location>
    </subcellularLocation>
</comment>
<dbReference type="EMBL" id="JADQDO010000001">
    <property type="protein sequence ID" value="MBF9231991.1"/>
    <property type="molecule type" value="Genomic_DNA"/>
</dbReference>
<comment type="caution">
    <text evidence="3">The sequence shown here is derived from an EMBL/GenBank/DDBJ whole genome shotgun (WGS) entry which is preliminary data.</text>
</comment>
<gene>
    <name evidence="3" type="ORF">I2H38_01225</name>
</gene>
<dbReference type="PROSITE" id="PS00330">
    <property type="entry name" value="HEMOLYSIN_CALCIUM"/>
    <property type="match status" value="4"/>
</dbReference>
<dbReference type="Gene3D" id="2.150.10.10">
    <property type="entry name" value="Serralysin-like metalloprotease, C-terminal"/>
    <property type="match status" value="2"/>
</dbReference>
<reference evidence="3" key="1">
    <citation type="submission" date="2020-11" db="EMBL/GenBank/DDBJ databases">
        <authorList>
            <person name="Kim M.K."/>
        </authorList>
    </citation>
    <scope>NUCLEOTIDE SEQUENCE</scope>
    <source>
        <strain evidence="3">BT350</strain>
    </source>
</reference>
<dbReference type="PRINTS" id="PR00313">
    <property type="entry name" value="CABNDNGRPT"/>
</dbReference>
<dbReference type="InterPro" id="IPR011049">
    <property type="entry name" value="Serralysin-like_metalloprot_C"/>
</dbReference>
<dbReference type="InterPro" id="IPR050557">
    <property type="entry name" value="RTX_toxin/Mannuronan_C5-epim"/>
</dbReference>
<dbReference type="AlphaFoldDB" id="A0A931BIU4"/>
<dbReference type="Proteomes" id="UP000599312">
    <property type="component" value="Unassembled WGS sequence"/>
</dbReference>
<dbReference type="InterPro" id="IPR001343">
    <property type="entry name" value="Hemolysn_Ca-bd"/>
</dbReference>
<proteinExistence type="predicted"/>
<dbReference type="SUPFAM" id="SSF51120">
    <property type="entry name" value="beta-Roll"/>
    <property type="match status" value="2"/>
</dbReference>
<dbReference type="GO" id="GO:0005509">
    <property type="term" value="F:calcium ion binding"/>
    <property type="evidence" value="ECO:0007669"/>
    <property type="project" value="InterPro"/>
</dbReference>
<evidence type="ECO:0000256" key="2">
    <source>
        <dbReference type="ARBA" id="ARBA00022525"/>
    </source>
</evidence>
<evidence type="ECO:0000256" key="1">
    <source>
        <dbReference type="ARBA" id="ARBA00004613"/>
    </source>
</evidence>
<protein>
    <submittedName>
        <fullName evidence="3">Calcium-binding protein</fullName>
    </submittedName>
</protein>
<evidence type="ECO:0000313" key="3">
    <source>
        <dbReference type="EMBL" id="MBF9231991.1"/>
    </source>
</evidence>
<dbReference type="InterPro" id="IPR018511">
    <property type="entry name" value="Hemolysin-typ_Ca-bd_CS"/>
</dbReference>
<keyword evidence="2" id="KW-0964">Secreted</keyword>
<dbReference type="PANTHER" id="PTHR38340:SF1">
    <property type="entry name" value="S-LAYER PROTEIN"/>
    <property type="match status" value="1"/>
</dbReference>
<organism evidence="3 4">
    <name type="scientific">Microvirga alba</name>
    <dbReference type="NCBI Taxonomy" id="2791025"/>
    <lineage>
        <taxon>Bacteria</taxon>
        <taxon>Pseudomonadati</taxon>
        <taxon>Pseudomonadota</taxon>
        <taxon>Alphaproteobacteria</taxon>
        <taxon>Hyphomicrobiales</taxon>
        <taxon>Methylobacteriaceae</taxon>
        <taxon>Microvirga</taxon>
    </lineage>
</organism>
<dbReference type="PANTHER" id="PTHR38340">
    <property type="entry name" value="S-LAYER PROTEIN"/>
    <property type="match status" value="1"/>
</dbReference>
<keyword evidence="4" id="KW-1185">Reference proteome</keyword>
<name>A0A931BIU4_9HYPH</name>
<accession>A0A931BIU4</accession>
<dbReference type="RefSeq" id="WP_196269978.1">
    <property type="nucleotide sequence ID" value="NZ_JADQDO010000001.1"/>
</dbReference>
<dbReference type="GO" id="GO:0005576">
    <property type="term" value="C:extracellular region"/>
    <property type="evidence" value="ECO:0007669"/>
    <property type="project" value="UniProtKB-SubCell"/>
</dbReference>